<accession>A0ABU8S3W9</accession>
<gene>
    <name evidence="4" type="ORF">WG900_01785</name>
</gene>
<feature type="domain" description="Tyr recombinase" evidence="3">
    <location>
        <begin position="130"/>
        <end position="260"/>
    </location>
</feature>
<protein>
    <submittedName>
        <fullName evidence="4">Tyrosine-type recombinase/integrase</fullName>
    </submittedName>
</protein>
<dbReference type="InterPro" id="IPR002104">
    <property type="entry name" value="Integrase_catalytic"/>
</dbReference>
<evidence type="ECO:0000313" key="5">
    <source>
        <dbReference type="Proteomes" id="UP001379235"/>
    </source>
</evidence>
<evidence type="ECO:0000259" key="3">
    <source>
        <dbReference type="Pfam" id="PF00589"/>
    </source>
</evidence>
<dbReference type="InterPro" id="IPR013762">
    <property type="entry name" value="Integrase-like_cat_sf"/>
</dbReference>
<dbReference type="SUPFAM" id="SSF56349">
    <property type="entry name" value="DNA breaking-rejoining enzymes"/>
    <property type="match status" value="1"/>
</dbReference>
<name>A0ABU8S3W9_9SPHN</name>
<evidence type="ECO:0000313" key="4">
    <source>
        <dbReference type="EMBL" id="MEJ6008641.1"/>
    </source>
</evidence>
<dbReference type="Pfam" id="PF00589">
    <property type="entry name" value="Phage_integrase"/>
    <property type="match status" value="1"/>
</dbReference>
<dbReference type="Gene3D" id="1.10.443.10">
    <property type="entry name" value="Intergrase catalytic core"/>
    <property type="match status" value="1"/>
</dbReference>
<dbReference type="EMBL" id="JBBHJY010000001">
    <property type="protein sequence ID" value="MEJ6008641.1"/>
    <property type="molecule type" value="Genomic_DNA"/>
</dbReference>
<dbReference type="Proteomes" id="UP001379235">
    <property type="component" value="Unassembled WGS sequence"/>
</dbReference>
<sequence length="306" mass="33873">MNPRAVQTKALPFTYDALVASFYRTPRWQAMSPSSQKTYRGIIERFRASNGTKDVRGIKTAAIESKLAAMASTPAAANNLRKVLARLHRHAIKLGWRTDNPVTATDGFRTGDGHHAWTEDEIALYEARWPLGTRERLAMALLLYTALRRSDMIRLSRQHRVVVNGQPVFLIGQVKKASTSGGKPISIPVIPQLLEAIDAVETTGIGTYLVTERGTPYKTGDSFGNWFRRKSRKAGLTNCSPHGLRKAMARRLVESGATQDEGRALTDQSREIFAHYSKSADQARLSNTAAGKLVANLSEVRQIKDD</sequence>
<evidence type="ECO:0000256" key="1">
    <source>
        <dbReference type="ARBA" id="ARBA00023125"/>
    </source>
</evidence>
<dbReference type="RefSeq" id="WP_339964239.1">
    <property type="nucleotide sequence ID" value="NZ_JBBHJY010000001.1"/>
</dbReference>
<evidence type="ECO:0000256" key="2">
    <source>
        <dbReference type="ARBA" id="ARBA00023172"/>
    </source>
</evidence>
<keyword evidence="5" id="KW-1185">Reference proteome</keyword>
<reference evidence="4 5" key="1">
    <citation type="submission" date="2024-03" db="EMBL/GenBank/DDBJ databases">
        <authorList>
            <person name="Jo J.-H."/>
        </authorList>
    </citation>
    <scope>NUCLEOTIDE SEQUENCE [LARGE SCALE GENOMIC DNA]</scope>
    <source>
        <strain evidence="4 5">AS3R-12</strain>
    </source>
</reference>
<dbReference type="Gene3D" id="1.10.150.130">
    <property type="match status" value="1"/>
</dbReference>
<comment type="caution">
    <text evidence="4">The sequence shown here is derived from an EMBL/GenBank/DDBJ whole genome shotgun (WGS) entry which is preliminary data.</text>
</comment>
<dbReference type="InterPro" id="IPR011010">
    <property type="entry name" value="DNA_brk_join_enz"/>
</dbReference>
<proteinExistence type="predicted"/>
<keyword evidence="2" id="KW-0233">DNA recombination</keyword>
<dbReference type="InterPro" id="IPR010998">
    <property type="entry name" value="Integrase_recombinase_N"/>
</dbReference>
<organism evidence="4 5">
    <name type="scientific">Novosphingobium aquae</name>
    <dbReference type="NCBI Taxonomy" id="3133435"/>
    <lineage>
        <taxon>Bacteria</taxon>
        <taxon>Pseudomonadati</taxon>
        <taxon>Pseudomonadota</taxon>
        <taxon>Alphaproteobacteria</taxon>
        <taxon>Sphingomonadales</taxon>
        <taxon>Sphingomonadaceae</taxon>
        <taxon>Novosphingobium</taxon>
    </lineage>
</organism>
<keyword evidence="1" id="KW-0238">DNA-binding</keyword>